<dbReference type="InterPro" id="IPR006342">
    <property type="entry name" value="FkbM_mtfrase"/>
</dbReference>
<feature type="domain" description="Methyltransferase FkbM" evidence="1">
    <location>
        <begin position="6"/>
        <end position="70"/>
    </location>
</feature>
<name>A0A6J5ZY34_9ZZZZ</name>
<gene>
    <name evidence="2" type="ORF">UFOPK3547_01313</name>
</gene>
<dbReference type="SUPFAM" id="SSF53335">
    <property type="entry name" value="S-adenosyl-L-methionine-dependent methyltransferases"/>
    <property type="match status" value="1"/>
</dbReference>
<proteinExistence type="predicted"/>
<reference evidence="2" key="1">
    <citation type="submission" date="2020-05" db="EMBL/GenBank/DDBJ databases">
        <authorList>
            <person name="Chiriac C."/>
            <person name="Salcher M."/>
            <person name="Ghai R."/>
            <person name="Kavagutti S V."/>
        </authorList>
    </citation>
    <scope>NUCLEOTIDE SEQUENCE</scope>
</reference>
<protein>
    <submittedName>
        <fullName evidence="2">Unannotated protein</fullName>
    </submittedName>
</protein>
<dbReference type="EMBL" id="CAESAN010000121">
    <property type="protein sequence ID" value="CAB4346292.1"/>
    <property type="molecule type" value="Genomic_DNA"/>
</dbReference>
<dbReference type="Pfam" id="PF05050">
    <property type="entry name" value="Methyltransf_21"/>
    <property type="match status" value="1"/>
</dbReference>
<organism evidence="2">
    <name type="scientific">freshwater metagenome</name>
    <dbReference type="NCBI Taxonomy" id="449393"/>
    <lineage>
        <taxon>unclassified sequences</taxon>
        <taxon>metagenomes</taxon>
        <taxon>ecological metagenomes</taxon>
    </lineage>
</organism>
<evidence type="ECO:0000313" key="2">
    <source>
        <dbReference type="EMBL" id="CAB4346292.1"/>
    </source>
</evidence>
<accession>A0A6J5ZY34</accession>
<sequence length="105" mass="11302">MILSGSSTAGPESIGRIDVPTTTVEELEAAHGMRFDALVMDIEGGELQFMRENPALLRQLNFVSVEFHESIILSAGIAECEQLMASAGLVHAETVAECAVWLRAN</sequence>
<dbReference type="AlphaFoldDB" id="A0A6J5ZY34"/>
<evidence type="ECO:0000259" key="1">
    <source>
        <dbReference type="Pfam" id="PF05050"/>
    </source>
</evidence>
<dbReference type="InterPro" id="IPR029063">
    <property type="entry name" value="SAM-dependent_MTases_sf"/>
</dbReference>